<sequence length="181" mass="20600">MRTQDSAFTHIRPRHAPYVLHGGKRNRGKVHKGSLTRMAPKRKFRYEDTGVKKAASLSARLLESRENVRVIAQLRDRRPGERQFMLNEGDEVPGEHAGDMLEDESSAFDELPTAFEESSQSTSDFEEDTPVGDEEEPLSLSDRVLYYAALVEHSRMSKEAVRRMEKLMGVIYGKPPPFTVH</sequence>
<feature type="compositionally biased region" description="Acidic residues" evidence="1">
    <location>
        <begin position="124"/>
        <end position="137"/>
    </location>
</feature>
<protein>
    <submittedName>
        <fullName evidence="2">Uncharacterized protein</fullName>
    </submittedName>
</protein>
<accession>A0AA36GZQ1</accession>
<proteinExistence type="predicted"/>
<name>A0AA36GZQ1_CYLNA</name>
<dbReference type="AlphaFoldDB" id="A0AA36GZQ1"/>
<evidence type="ECO:0000313" key="2">
    <source>
        <dbReference type="EMBL" id="CAJ0601092.1"/>
    </source>
</evidence>
<feature type="region of interest" description="Disordered" evidence="1">
    <location>
        <begin position="81"/>
        <end position="137"/>
    </location>
</feature>
<keyword evidence="3" id="KW-1185">Reference proteome</keyword>
<dbReference type="EMBL" id="CATQJL010000305">
    <property type="protein sequence ID" value="CAJ0601092.1"/>
    <property type="molecule type" value="Genomic_DNA"/>
</dbReference>
<dbReference type="Proteomes" id="UP001176961">
    <property type="component" value="Unassembled WGS sequence"/>
</dbReference>
<evidence type="ECO:0000313" key="3">
    <source>
        <dbReference type="Proteomes" id="UP001176961"/>
    </source>
</evidence>
<comment type="caution">
    <text evidence="2">The sequence shown here is derived from an EMBL/GenBank/DDBJ whole genome shotgun (WGS) entry which is preliminary data.</text>
</comment>
<gene>
    <name evidence="2" type="ORF">CYNAS_LOCUS13075</name>
</gene>
<evidence type="ECO:0000256" key="1">
    <source>
        <dbReference type="SAM" id="MobiDB-lite"/>
    </source>
</evidence>
<reference evidence="2" key="1">
    <citation type="submission" date="2023-07" db="EMBL/GenBank/DDBJ databases">
        <authorList>
            <consortium name="CYATHOMIX"/>
        </authorList>
    </citation>
    <scope>NUCLEOTIDE SEQUENCE</scope>
    <source>
        <strain evidence="2">N/A</strain>
    </source>
</reference>
<organism evidence="2 3">
    <name type="scientific">Cylicocyclus nassatus</name>
    <name type="common">Nematode worm</name>
    <dbReference type="NCBI Taxonomy" id="53992"/>
    <lineage>
        <taxon>Eukaryota</taxon>
        <taxon>Metazoa</taxon>
        <taxon>Ecdysozoa</taxon>
        <taxon>Nematoda</taxon>
        <taxon>Chromadorea</taxon>
        <taxon>Rhabditida</taxon>
        <taxon>Rhabditina</taxon>
        <taxon>Rhabditomorpha</taxon>
        <taxon>Strongyloidea</taxon>
        <taxon>Strongylidae</taxon>
        <taxon>Cylicocyclus</taxon>
    </lineage>
</organism>